<gene>
    <name evidence="1" type="ORF">HPG69_000168</name>
</gene>
<organism evidence="1 2">
    <name type="scientific">Diceros bicornis minor</name>
    <name type="common">South-central black rhinoceros</name>
    <dbReference type="NCBI Taxonomy" id="77932"/>
    <lineage>
        <taxon>Eukaryota</taxon>
        <taxon>Metazoa</taxon>
        <taxon>Chordata</taxon>
        <taxon>Craniata</taxon>
        <taxon>Vertebrata</taxon>
        <taxon>Euteleostomi</taxon>
        <taxon>Mammalia</taxon>
        <taxon>Eutheria</taxon>
        <taxon>Laurasiatheria</taxon>
        <taxon>Perissodactyla</taxon>
        <taxon>Rhinocerotidae</taxon>
        <taxon>Diceros</taxon>
    </lineage>
</organism>
<dbReference type="AlphaFoldDB" id="A0A7J7EUW0"/>
<name>A0A7J7EUW0_DICBM</name>
<keyword evidence="2" id="KW-1185">Reference proteome</keyword>
<proteinExistence type="predicted"/>
<feature type="non-terminal residue" evidence="1">
    <location>
        <position position="1"/>
    </location>
</feature>
<dbReference type="Proteomes" id="UP000551758">
    <property type="component" value="Unassembled WGS sequence"/>
</dbReference>
<protein>
    <submittedName>
        <fullName evidence="1">Uncharacterized protein</fullName>
    </submittedName>
</protein>
<evidence type="ECO:0000313" key="1">
    <source>
        <dbReference type="EMBL" id="KAF5919569.1"/>
    </source>
</evidence>
<evidence type="ECO:0000313" key="2">
    <source>
        <dbReference type="Proteomes" id="UP000551758"/>
    </source>
</evidence>
<dbReference type="InterPro" id="IPR027417">
    <property type="entry name" value="P-loop_NTPase"/>
</dbReference>
<sequence length="107" mass="11427">CTGGHSGGSVEGAEKTTDQPGAALLLDIASRGLDSTHVELVVNYDFSLTLQDRFHRAERSEVPGTVISFVTHPWGVSLVQKIELAVCQRRGLPGLGSSVREPLSQQT</sequence>
<accession>A0A7J7EUW0</accession>
<dbReference type="Gene3D" id="3.40.50.300">
    <property type="entry name" value="P-loop containing nucleotide triphosphate hydrolases"/>
    <property type="match status" value="1"/>
</dbReference>
<dbReference type="EMBL" id="JACDTQ010002243">
    <property type="protein sequence ID" value="KAF5919569.1"/>
    <property type="molecule type" value="Genomic_DNA"/>
</dbReference>
<comment type="caution">
    <text evidence="1">The sequence shown here is derived from an EMBL/GenBank/DDBJ whole genome shotgun (WGS) entry which is preliminary data.</text>
</comment>
<dbReference type="SUPFAM" id="SSF52540">
    <property type="entry name" value="P-loop containing nucleoside triphosphate hydrolases"/>
    <property type="match status" value="1"/>
</dbReference>
<reference evidence="1 2" key="1">
    <citation type="journal article" date="2020" name="Mol. Biol. Evol.">
        <title>Interspecific Gene Flow and the Evolution of Specialization in Black and White Rhinoceros.</title>
        <authorList>
            <person name="Moodley Y."/>
            <person name="Westbury M.V."/>
            <person name="Russo I.M."/>
            <person name="Gopalakrishnan S."/>
            <person name="Rakotoarivelo A."/>
            <person name="Olsen R.A."/>
            <person name="Prost S."/>
            <person name="Tunstall T."/>
            <person name="Ryder O.A."/>
            <person name="Dalen L."/>
            <person name="Bruford M.W."/>
        </authorList>
    </citation>
    <scope>NUCLEOTIDE SEQUENCE [LARGE SCALE GENOMIC DNA]</scope>
    <source>
        <strain evidence="1">SBR-YM</strain>
        <tissue evidence="1">Skin</tissue>
    </source>
</reference>